<dbReference type="SUPFAM" id="SSF57667">
    <property type="entry name" value="beta-beta-alpha zinc fingers"/>
    <property type="match status" value="1"/>
</dbReference>
<evidence type="ECO:0000256" key="1">
    <source>
        <dbReference type="ARBA" id="ARBA00022723"/>
    </source>
</evidence>
<evidence type="ECO:0000256" key="5">
    <source>
        <dbReference type="ARBA" id="ARBA00023242"/>
    </source>
</evidence>
<reference evidence="9 10" key="1">
    <citation type="journal article" date="2024" name="J Genomics">
        <title>Draft genome sequencing and assembly of Favolaschia claudopus CIRM-BRFM 2984 isolated from oak limbs.</title>
        <authorList>
            <person name="Navarro D."/>
            <person name="Drula E."/>
            <person name="Chaduli D."/>
            <person name="Cazenave R."/>
            <person name="Ahrendt S."/>
            <person name="Wang J."/>
            <person name="Lipzen A."/>
            <person name="Daum C."/>
            <person name="Barry K."/>
            <person name="Grigoriev I.V."/>
            <person name="Favel A."/>
            <person name="Rosso M.N."/>
            <person name="Martin F."/>
        </authorList>
    </citation>
    <scope>NUCLEOTIDE SEQUENCE [LARGE SCALE GENOMIC DNA]</scope>
    <source>
        <strain evidence="9 10">CIRM-BRFM 2984</strain>
    </source>
</reference>
<evidence type="ECO:0000256" key="6">
    <source>
        <dbReference type="PROSITE-ProRule" id="PRU00042"/>
    </source>
</evidence>
<feature type="domain" description="C2H2-type" evidence="8">
    <location>
        <begin position="284"/>
        <end position="311"/>
    </location>
</feature>
<accession>A0AAW0AAY9</accession>
<name>A0AAW0AAY9_9AGAR</name>
<dbReference type="GO" id="GO:0001228">
    <property type="term" value="F:DNA-binding transcription activator activity, RNA polymerase II-specific"/>
    <property type="evidence" value="ECO:0007669"/>
    <property type="project" value="TreeGrafter"/>
</dbReference>
<dbReference type="GO" id="GO:0008270">
    <property type="term" value="F:zinc ion binding"/>
    <property type="evidence" value="ECO:0007669"/>
    <property type="project" value="UniProtKB-KW"/>
</dbReference>
<feature type="compositionally biased region" description="Low complexity" evidence="7">
    <location>
        <begin position="337"/>
        <end position="356"/>
    </location>
</feature>
<evidence type="ECO:0000256" key="2">
    <source>
        <dbReference type="ARBA" id="ARBA00022737"/>
    </source>
</evidence>
<keyword evidence="1" id="KW-0479">Metal-binding</keyword>
<proteinExistence type="predicted"/>
<keyword evidence="2" id="KW-0677">Repeat</keyword>
<dbReference type="GO" id="GO:0005634">
    <property type="term" value="C:nucleus"/>
    <property type="evidence" value="ECO:0007669"/>
    <property type="project" value="TreeGrafter"/>
</dbReference>
<comment type="caution">
    <text evidence="9">The sequence shown here is derived from an EMBL/GenBank/DDBJ whole genome shotgun (WGS) entry which is preliminary data.</text>
</comment>
<feature type="compositionally biased region" description="Polar residues" evidence="7">
    <location>
        <begin position="35"/>
        <end position="74"/>
    </location>
</feature>
<dbReference type="Gene3D" id="3.30.160.60">
    <property type="entry name" value="Classic Zinc Finger"/>
    <property type="match status" value="1"/>
</dbReference>
<organism evidence="9 10">
    <name type="scientific">Favolaschia claudopus</name>
    <dbReference type="NCBI Taxonomy" id="2862362"/>
    <lineage>
        <taxon>Eukaryota</taxon>
        <taxon>Fungi</taxon>
        <taxon>Dikarya</taxon>
        <taxon>Basidiomycota</taxon>
        <taxon>Agaricomycotina</taxon>
        <taxon>Agaricomycetes</taxon>
        <taxon>Agaricomycetidae</taxon>
        <taxon>Agaricales</taxon>
        <taxon>Marasmiineae</taxon>
        <taxon>Mycenaceae</taxon>
        <taxon>Favolaschia</taxon>
    </lineage>
</organism>
<keyword evidence="10" id="KW-1185">Reference proteome</keyword>
<dbReference type="PROSITE" id="PS50157">
    <property type="entry name" value="ZINC_FINGER_C2H2_2"/>
    <property type="match status" value="1"/>
</dbReference>
<keyword evidence="4" id="KW-0862">Zinc</keyword>
<dbReference type="PANTHER" id="PTHR24393:SF34">
    <property type="entry name" value="PR_SET DOMAIN 13"/>
    <property type="match status" value="1"/>
</dbReference>
<dbReference type="InterPro" id="IPR036236">
    <property type="entry name" value="Znf_C2H2_sf"/>
</dbReference>
<protein>
    <recommendedName>
        <fullName evidence="8">C2H2-type domain-containing protein</fullName>
    </recommendedName>
</protein>
<dbReference type="EMBL" id="JAWWNJ010000076">
    <property type="protein sequence ID" value="KAK7006152.1"/>
    <property type="molecule type" value="Genomic_DNA"/>
</dbReference>
<evidence type="ECO:0000259" key="8">
    <source>
        <dbReference type="PROSITE" id="PS50157"/>
    </source>
</evidence>
<dbReference type="Proteomes" id="UP001362999">
    <property type="component" value="Unassembled WGS sequence"/>
</dbReference>
<keyword evidence="3 6" id="KW-0863">Zinc-finger</keyword>
<evidence type="ECO:0000313" key="9">
    <source>
        <dbReference type="EMBL" id="KAK7006152.1"/>
    </source>
</evidence>
<evidence type="ECO:0000256" key="3">
    <source>
        <dbReference type="ARBA" id="ARBA00022771"/>
    </source>
</evidence>
<dbReference type="SMART" id="SM00355">
    <property type="entry name" value="ZnF_C2H2"/>
    <property type="match status" value="1"/>
</dbReference>
<dbReference type="GO" id="GO:0000978">
    <property type="term" value="F:RNA polymerase II cis-regulatory region sequence-specific DNA binding"/>
    <property type="evidence" value="ECO:0007669"/>
    <property type="project" value="TreeGrafter"/>
</dbReference>
<dbReference type="PANTHER" id="PTHR24393">
    <property type="entry name" value="ZINC FINGER PROTEIN"/>
    <property type="match status" value="1"/>
</dbReference>
<evidence type="ECO:0000256" key="7">
    <source>
        <dbReference type="SAM" id="MobiDB-lite"/>
    </source>
</evidence>
<dbReference type="AlphaFoldDB" id="A0AAW0AAY9"/>
<keyword evidence="5" id="KW-0539">Nucleus</keyword>
<dbReference type="InterPro" id="IPR013087">
    <property type="entry name" value="Znf_C2H2_type"/>
</dbReference>
<dbReference type="PROSITE" id="PS00028">
    <property type="entry name" value="ZINC_FINGER_C2H2_1"/>
    <property type="match status" value="1"/>
</dbReference>
<sequence length="356" mass="38562">MDDTVTTTLSYFMDDNLSVTPATPPQDHDILDLNGLQSPTSEHSNYGSGHSPTLSDDNSYHSPSEFTSGRSQFLTLSPTTSSPQFLLTQEINEAFLPTSPEHLSPEASLLSIPHSQYQTSMSSPLELETQLPGFESQGYSLDPNSVVYPAFDGHSMLFGTSLYAGQGTPNSGHSHSRTQSSVTLPTDLFNERRTAPVRRRSFNEQWSYPSQDRAAPRLPFVGSFSAPATPETSMSLFSPASSVSQMTPPDPLAGLSLPPPLHPHVASDATVHAATSRRKKPANHRCTYCQATFTTPHNLNNHINSHNGIRPHRCECGDRFTTLSVFKRHRAKSCPMSSNTRSAAASGSSSSSVPSA</sequence>
<evidence type="ECO:0000313" key="10">
    <source>
        <dbReference type="Proteomes" id="UP001362999"/>
    </source>
</evidence>
<feature type="region of interest" description="Disordered" evidence="7">
    <location>
        <begin position="19"/>
        <end position="74"/>
    </location>
</feature>
<feature type="region of interest" description="Disordered" evidence="7">
    <location>
        <begin position="331"/>
        <end position="356"/>
    </location>
</feature>
<evidence type="ECO:0000256" key="4">
    <source>
        <dbReference type="ARBA" id="ARBA00022833"/>
    </source>
</evidence>
<gene>
    <name evidence="9" type="ORF">R3P38DRAFT_3036950</name>
</gene>